<dbReference type="InterPro" id="IPR001387">
    <property type="entry name" value="Cro/C1-type_HTH"/>
</dbReference>
<comment type="similarity">
    <text evidence="2">Belongs to the MBF1 family.</text>
</comment>
<evidence type="ECO:0000313" key="7">
    <source>
        <dbReference type="EMBL" id="KAJ3725684.1"/>
    </source>
</evidence>
<accession>A0AA38J5Y9</accession>
<dbReference type="Proteomes" id="UP001176059">
    <property type="component" value="Unassembled WGS sequence"/>
</dbReference>
<dbReference type="InterPro" id="IPR003712">
    <property type="entry name" value="Cyanate_lyase_C"/>
</dbReference>
<gene>
    <name evidence="5" type="primary">cyn1</name>
    <name evidence="7" type="ORF">DFJ43DRAFT_1157420</name>
</gene>
<dbReference type="GO" id="GO:0003677">
    <property type="term" value="F:DNA binding"/>
    <property type="evidence" value="ECO:0007669"/>
    <property type="project" value="InterPro"/>
</dbReference>
<dbReference type="Gene3D" id="1.10.260.40">
    <property type="entry name" value="lambda repressor-like DNA-binding domains"/>
    <property type="match status" value="1"/>
</dbReference>
<evidence type="ECO:0000256" key="3">
    <source>
        <dbReference type="ARBA" id="ARBA00023239"/>
    </source>
</evidence>
<feature type="active site" evidence="5">
    <location>
        <position position="242"/>
    </location>
</feature>
<comment type="caution">
    <text evidence="7">The sequence shown here is derived from an EMBL/GenBank/DDBJ whole genome shotgun (WGS) entry which is preliminary data.</text>
</comment>
<evidence type="ECO:0000256" key="4">
    <source>
        <dbReference type="ARBA" id="ARBA00035107"/>
    </source>
</evidence>
<evidence type="ECO:0000259" key="6">
    <source>
        <dbReference type="PROSITE" id="PS50943"/>
    </source>
</evidence>
<protein>
    <recommendedName>
        <fullName evidence="5">Cyanate hydratase</fullName>
        <shortName evidence="5">Cyanase</shortName>
        <ecNumber evidence="5">4.2.1.104</ecNumber>
    </recommendedName>
    <alternativeName>
        <fullName evidence="5">Cyanate hydrolase</fullName>
    </alternativeName>
    <alternativeName>
        <fullName evidence="5">Cyanate lyase</fullName>
    </alternativeName>
</protein>
<feature type="domain" description="HTH cro/C1-type" evidence="6">
    <location>
        <begin position="167"/>
        <end position="190"/>
    </location>
</feature>
<comment type="function">
    <text evidence="4">Transcriptional coactivator that stimulates GCN4-dependent transcriptional activity by bridging the DNA-binding region of GCN4 and TBP (SPT15), thereby recruiting TBP to GCN4-bound promoters. Involved in induction of the ribosome quality control (RQC) pathway; a pathway that degrades nascent peptide chains during problematic translation. Required to prevent stalled ribosomes from frameshifting.</text>
</comment>
<reference evidence="7" key="2">
    <citation type="journal article" date="2023" name="Proc. Natl. Acad. Sci. U.S.A.">
        <title>A global phylogenomic analysis of the shiitake genus Lentinula.</title>
        <authorList>
            <person name="Sierra-Patev S."/>
            <person name="Min B."/>
            <person name="Naranjo-Ortiz M."/>
            <person name="Looney B."/>
            <person name="Konkel Z."/>
            <person name="Slot J.C."/>
            <person name="Sakamoto Y."/>
            <person name="Steenwyk J.L."/>
            <person name="Rokas A."/>
            <person name="Carro J."/>
            <person name="Camarero S."/>
            <person name="Ferreira P."/>
            <person name="Molpeceres G."/>
            <person name="Ruiz-Duenas F.J."/>
            <person name="Serrano A."/>
            <person name="Henrissat B."/>
            <person name="Drula E."/>
            <person name="Hughes K.W."/>
            <person name="Mata J.L."/>
            <person name="Ishikawa N.K."/>
            <person name="Vargas-Isla R."/>
            <person name="Ushijima S."/>
            <person name="Smith C.A."/>
            <person name="Donoghue J."/>
            <person name="Ahrendt S."/>
            <person name="Andreopoulos W."/>
            <person name="He G."/>
            <person name="LaButti K."/>
            <person name="Lipzen A."/>
            <person name="Ng V."/>
            <person name="Riley R."/>
            <person name="Sandor L."/>
            <person name="Barry K."/>
            <person name="Martinez A.T."/>
            <person name="Xiao Y."/>
            <person name="Gibbons J.G."/>
            <person name="Terashima K."/>
            <person name="Grigoriev I.V."/>
            <person name="Hibbett D."/>
        </authorList>
    </citation>
    <scope>NUCLEOTIDE SEQUENCE</scope>
    <source>
        <strain evidence="7">ET3784</strain>
    </source>
</reference>
<feature type="active site" evidence="5">
    <location>
        <position position="216"/>
    </location>
</feature>
<proteinExistence type="inferred from homology"/>
<dbReference type="CDD" id="cd00559">
    <property type="entry name" value="Cyanase_C"/>
    <property type="match status" value="1"/>
</dbReference>
<dbReference type="AlphaFoldDB" id="A0AA38J5Y9"/>
<dbReference type="Gene3D" id="3.30.1160.10">
    <property type="entry name" value="Cyanate lyase, C-terminal domain"/>
    <property type="match status" value="1"/>
</dbReference>
<comment type="catalytic activity">
    <reaction evidence="5">
        <text>cyanate + hydrogencarbonate + 3 H(+) = NH4(+) + 2 CO2</text>
        <dbReference type="Rhea" id="RHEA:11120"/>
        <dbReference type="ChEBI" id="CHEBI:15378"/>
        <dbReference type="ChEBI" id="CHEBI:16526"/>
        <dbReference type="ChEBI" id="CHEBI:17544"/>
        <dbReference type="ChEBI" id="CHEBI:28938"/>
        <dbReference type="ChEBI" id="CHEBI:29195"/>
        <dbReference type="EC" id="4.2.1.104"/>
    </reaction>
</comment>
<dbReference type="SUPFAM" id="SSF55234">
    <property type="entry name" value="Cyanase C-terminal domain"/>
    <property type="match status" value="1"/>
</dbReference>
<keyword evidence="3 5" id="KW-0456">Lyase</keyword>
<dbReference type="PANTHER" id="PTHR34186:SF2">
    <property type="entry name" value="CYANATE HYDRATASE"/>
    <property type="match status" value="1"/>
</dbReference>
<dbReference type="EMBL" id="JANVFO010000045">
    <property type="protein sequence ID" value="KAJ3725684.1"/>
    <property type="molecule type" value="Genomic_DNA"/>
</dbReference>
<comment type="function">
    <text evidence="1 5">Catalyzes the reaction of cyanate with bicarbonate to produce ammonia and carbon dioxide.</text>
</comment>
<dbReference type="SMART" id="SM01116">
    <property type="entry name" value="Cyanate_lyase"/>
    <property type="match status" value="1"/>
</dbReference>
<dbReference type="PROSITE" id="PS50943">
    <property type="entry name" value="HTH_CROC1"/>
    <property type="match status" value="1"/>
</dbReference>
<name>A0AA38J5Y9_9AGAR</name>
<evidence type="ECO:0000256" key="5">
    <source>
        <dbReference type="HAMAP-Rule" id="MF_03139"/>
    </source>
</evidence>
<keyword evidence="8" id="KW-1185">Reference proteome</keyword>
<comment type="similarity">
    <text evidence="5">Belongs to the cyanase family.</text>
</comment>
<dbReference type="Pfam" id="PF13233">
    <property type="entry name" value="Complex1_LYR_2"/>
    <property type="match status" value="1"/>
</dbReference>
<feature type="active site" evidence="5">
    <location>
        <position position="219"/>
    </location>
</feature>
<dbReference type="NCBIfam" id="NF002773">
    <property type="entry name" value="PRK02866.1"/>
    <property type="match status" value="1"/>
</dbReference>
<dbReference type="PANTHER" id="PTHR34186">
    <property type="entry name" value="CYANATE HYDRATASE"/>
    <property type="match status" value="1"/>
</dbReference>
<organism evidence="7 8">
    <name type="scientific">Lentinula guzmanii</name>
    <dbReference type="NCBI Taxonomy" id="2804957"/>
    <lineage>
        <taxon>Eukaryota</taxon>
        <taxon>Fungi</taxon>
        <taxon>Dikarya</taxon>
        <taxon>Basidiomycota</taxon>
        <taxon>Agaricomycotina</taxon>
        <taxon>Agaricomycetes</taxon>
        <taxon>Agaricomycetidae</taxon>
        <taxon>Agaricales</taxon>
        <taxon>Marasmiineae</taxon>
        <taxon>Omphalotaceae</taxon>
        <taxon>Lentinula</taxon>
    </lineage>
</organism>
<dbReference type="HAMAP" id="MF_00535">
    <property type="entry name" value="Cyanate_hydrat"/>
    <property type="match status" value="1"/>
</dbReference>
<evidence type="ECO:0000313" key="8">
    <source>
        <dbReference type="Proteomes" id="UP001176059"/>
    </source>
</evidence>
<dbReference type="EC" id="4.2.1.104" evidence="5"/>
<dbReference type="GO" id="GO:0008824">
    <property type="term" value="F:cyanate hydratase activity"/>
    <property type="evidence" value="ECO:0007669"/>
    <property type="project" value="UniProtKB-UniRule"/>
</dbReference>
<evidence type="ECO:0000256" key="1">
    <source>
        <dbReference type="ARBA" id="ARBA00003561"/>
    </source>
</evidence>
<dbReference type="InterPro" id="IPR008076">
    <property type="entry name" value="Cyanase"/>
</dbReference>
<dbReference type="NCBIfam" id="TIGR00673">
    <property type="entry name" value="cynS"/>
    <property type="match status" value="1"/>
</dbReference>
<dbReference type="InterPro" id="IPR010982">
    <property type="entry name" value="Lambda_DNA-bd_dom_sf"/>
</dbReference>
<dbReference type="InterPro" id="IPR036581">
    <property type="entry name" value="Cyanate_lyase_C_sf"/>
</dbReference>
<sequence length="275" mass="30668">MRSLGDDYVKAGNYPTPITFSLDWFTTPRLEFRRHRAVTNPVHIIGFLSQWKLYLEALPAAKDGQTFSGQRLDTSLLEKMSSEQLGQLYELMQATKDSIPTNVAPFSALPSIHALLLEAKAKKGAPTSILGLERLNWSNILLSGLTFDAIGKAIDKDEVWVASAFYGQAKFSAEELQKLAEVLDLPHAELTAGLGDHWFPYRGLGSAVPTDPVVYRLYEGIMVYGHPIKALINEKFGDGIMSMIDCYVKVDKKPDPKGDRVVLTFDGKFLPYARW</sequence>
<dbReference type="PRINTS" id="PR01693">
    <property type="entry name" value="CYANASE"/>
</dbReference>
<dbReference type="SUPFAM" id="SSF47413">
    <property type="entry name" value="lambda repressor-like DNA-binding domains"/>
    <property type="match status" value="1"/>
</dbReference>
<evidence type="ECO:0000256" key="2">
    <source>
        <dbReference type="ARBA" id="ARBA00009802"/>
    </source>
</evidence>
<reference evidence="7" key="1">
    <citation type="submission" date="2022-08" db="EMBL/GenBank/DDBJ databases">
        <authorList>
            <consortium name="DOE Joint Genome Institute"/>
            <person name="Min B."/>
            <person name="Sierra-Patev S."/>
            <person name="Naranjo-Ortiz M."/>
            <person name="Looney B."/>
            <person name="Konkel Z."/>
            <person name="Slot J.C."/>
            <person name="Sakamoto Y."/>
            <person name="Steenwyk J.L."/>
            <person name="Rokas A."/>
            <person name="Carro J."/>
            <person name="Camarero S."/>
            <person name="Ferreira P."/>
            <person name="Molpeceres G."/>
            <person name="Ruiz-duenas F.J."/>
            <person name="Serrano A."/>
            <person name="Henrissat B."/>
            <person name="Drula E."/>
            <person name="Hughes K.W."/>
            <person name="Mata J.L."/>
            <person name="Ishikawa N.K."/>
            <person name="Vargas-Isla R."/>
            <person name="Ushijima S."/>
            <person name="Smith C.A."/>
            <person name="Ahrendt S."/>
            <person name="Andreopoulos W."/>
            <person name="He G."/>
            <person name="LaButti K."/>
            <person name="Lipzen A."/>
            <person name="Ng V."/>
            <person name="Riley R."/>
            <person name="Sandor L."/>
            <person name="Barry K."/>
            <person name="Martinez A.T."/>
            <person name="Xiao Y."/>
            <person name="Gibbons J.G."/>
            <person name="Terashima K."/>
            <person name="Hibbett D.S."/>
            <person name="Grigoriev I.V."/>
        </authorList>
    </citation>
    <scope>NUCLEOTIDE SEQUENCE</scope>
    <source>
        <strain evidence="7">ET3784</strain>
    </source>
</reference>
<dbReference type="Pfam" id="PF02560">
    <property type="entry name" value="Cyanate_lyase"/>
    <property type="match status" value="1"/>
</dbReference>